<keyword evidence="4 5" id="KW-0472">Membrane</keyword>
<reference evidence="8" key="2">
    <citation type="submission" date="2020-09" db="EMBL/GenBank/DDBJ databases">
        <authorList>
            <person name="Sun Q."/>
            <person name="Kim S."/>
        </authorList>
    </citation>
    <scope>NUCLEOTIDE SEQUENCE</scope>
    <source>
        <strain evidence="8">KCTC 12988</strain>
    </source>
</reference>
<proteinExistence type="inferred from homology"/>
<feature type="transmembrane region" description="Helical" evidence="5">
    <location>
        <begin position="459"/>
        <end position="480"/>
    </location>
</feature>
<dbReference type="AlphaFoldDB" id="A0A918TVB5"/>
<keyword evidence="9" id="KW-1185">Reference proteome</keyword>
<evidence type="ECO:0000256" key="6">
    <source>
        <dbReference type="RuleBase" id="RU363054"/>
    </source>
</evidence>
<keyword evidence="3 5" id="KW-1133">Transmembrane helix</keyword>
<sequence>MSKTTVNGEAKAFRKKGGFNILGKGLQDLIRYFFGGNAMVAIVVLVLISAFLAKEAFFFFPRHLEELRAYRETGQEYVGYMDAELKAHRKITSQVTQAYNLQIREAAGDELALLEVAQELKGIIRSAAEDEGRALKAAEEKAGVLEFVGGEALEVALADVAAKRSAYNEALQKAGEGVFLDNLERSEVKPSAEDFAKVKRSVVRTLSGEESPWLTELEASISAKQAAAAAKYGEFGEAVESLVAAQSPLENLWSELRTITAENRSAVEKAQTAPRRKKALEDGARLTDDPTKKAEMLARAAAVDLSAPNPEAMTEAVYAKRDEHQAIRKQLFAETESLLKSIPQKVASKQSNEILDDLPKVAEKFEKQFAHLGKQAAAWSHQDKIGMWHSVTTFFLGTEWVTNSSWNDVYGLMPLFSGSCMIALIAIFIAVPFSVASAIYVNQIAGPREQNLIKPTIEFIQAIPSIVLGFFGIVVLGDFLRDVSQWEVLSWIPGFPMQERLNALNAGLLLAFMSIPTIFTLAEDALNNVPKAYRDASLALGSTRLQTILKVIVPTALSGIVAAVLLGFGRIIGETMVVLLVAGNKIAMPEFSEGLGILTQPTHTMTGIIAQETGEVEQGSLHWRALFMVGMVLFTISLVLNSIAQQVLKRYGNKS</sequence>
<dbReference type="InterPro" id="IPR035906">
    <property type="entry name" value="MetI-like_sf"/>
</dbReference>
<comment type="caution">
    <text evidence="8">The sequence shown here is derived from an EMBL/GenBank/DDBJ whole genome shotgun (WGS) entry which is preliminary data.</text>
</comment>
<comment type="function">
    <text evidence="6">Part of the binding-protein-dependent transport system for phosphate; probably responsible for the translocation of the substrate across the membrane.</text>
</comment>
<comment type="similarity">
    <text evidence="6">Belongs to the binding-protein-dependent transport system permease family. CysTW subfamily.</text>
</comment>
<protein>
    <recommendedName>
        <fullName evidence="6">Phosphate transport system permease protein</fullName>
    </recommendedName>
</protein>
<dbReference type="GO" id="GO:0005886">
    <property type="term" value="C:plasma membrane"/>
    <property type="evidence" value="ECO:0007669"/>
    <property type="project" value="UniProtKB-SubCell"/>
</dbReference>
<dbReference type="PANTHER" id="PTHR42727">
    <property type="entry name" value="PHOSPHATE TRANSPORT SYSTEM PERMEASE PROTEIN"/>
    <property type="match status" value="1"/>
</dbReference>
<organism evidence="8 9">
    <name type="scientific">Roseibacillus persicicus</name>
    <dbReference type="NCBI Taxonomy" id="454148"/>
    <lineage>
        <taxon>Bacteria</taxon>
        <taxon>Pseudomonadati</taxon>
        <taxon>Verrucomicrobiota</taxon>
        <taxon>Verrucomicrobiia</taxon>
        <taxon>Verrucomicrobiales</taxon>
        <taxon>Verrucomicrobiaceae</taxon>
        <taxon>Roseibacillus</taxon>
    </lineage>
</organism>
<dbReference type="PROSITE" id="PS50928">
    <property type="entry name" value="ABC_TM1"/>
    <property type="match status" value="1"/>
</dbReference>
<feature type="transmembrane region" description="Helical" evidence="5">
    <location>
        <begin position="415"/>
        <end position="439"/>
    </location>
</feature>
<feature type="transmembrane region" description="Helical" evidence="5">
    <location>
        <begin position="548"/>
        <end position="568"/>
    </location>
</feature>
<dbReference type="NCBIfam" id="TIGR02138">
    <property type="entry name" value="phosphate_pstC"/>
    <property type="match status" value="1"/>
</dbReference>
<dbReference type="GO" id="GO:0006817">
    <property type="term" value="P:phosphate ion transport"/>
    <property type="evidence" value="ECO:0007669"/>
    <property type="project" value="UniProtKB-KW"/>
</dbReference>
<dbReference type="EMBL" id="BMXI01000017">
    <property type="protein sequence ID" value="GHC64199.1"/>
    <property type="molecule type" value="Genomic_DNA"/>
</dbReference>
<dbReference type="Gene3D" id="1.10.3720.10">
    <property type="entry name" value="MetI-like"/>
    <property type="match status" value="1"/>
</dbReference>
<reference evidence="8" key="1">
    <citation type="journal article" date="2014" name="Int. J. Syst. Evol. Microbiol.">
        <title>Complete genome sequence of Corynebacterium casei LMG S-19264T (=DSM 44701T), isolated from a smear-ripened cheese.</title>
        <authorList>
            <consortium name="US DOE Joint Genome Institute (JGI-PGF)"/>
            <person name="Walter F."/>
            <person name="Albersmeier A."/>
            <person name="Kalinowski J."/>
            <person name="Ruckert C."/>
        </authorList>
    </citation>
    <scope>NUCLEOTIDE SEQUENCE</scope>
    <source>
        <strain evidence="8">KCTC 12988</strain>
    </source>
</reference>
<keyword evidence="5" id="KW-0813">Transport</keyword>
<dbReference type="InterPro" id="IPR011864">
    <property type="entry name" value="Phosphate_PstC"/>
</dbReference>
<dbReference type="CDD" id="cd06261">
    <property type="entry name" value="TM_PBP2"/>
    <property type="match status" value="1"/>
</dbReference>
<evidence type="ECO:0000256" key="3">
    <source>
        <dbReference type="ARBA" id="ARBA00022989"/>
    </source>
</evidence>
<dbReference type="SUPFAM" id="SSF161098">
    <property type="entry name" value="MetI-like"/>
    <property type="match status" value="1"/>
</dbReference>
<dbReference type="Pfam" id="PF00528">
    <property type="entry name" value="BPD_transp_1"/>
    <property type="match status" value="1"/>
</dbReference>
<evidence type="ECO:0000256" key="4">
    <source>
        <dbReference type="ARBA" id="ARBA00023136"/>
    </source>
</evidence>
<feature type="domain" description="ABC transmembrane type-1" evidence="7">
    <location>
        <begin position="416"/>
        <end position="644"/>
    </location>
</feature>
<keyword evidence="6" id="KW-1003">Cell membrane</keyword>
<dbReference type="PANTHER" id="PTHR42727:SF1">
    <property type="entry name" value="PHOSPHATE TRANSPORT SYSTEM PERMEASE"/>
    <property type="match status" value="1"/>
</dbReference>
<evidence type="ECO:0000313" key="9">
    <source>
        <dbReference type="Proteomes" id="UP000644507"/>
    </source>
</evidence>
<evidence type="ECO:0000259" key="7">
    <source>
        <dbReference type="PROSITE" id="PS50928"/>
    </source>
</evidence>
<feature type="transmembrane region" description="Helical" evidence="5">
    <location>
        <begin position="501"/>
        <end position="522"/>
    </location>
</feature>
<name>A0A918TVB5_9BACT</name>
<feature type="transmembrane region" description="Helical" evidence="5">
    <location>
        <begin position="625"/>
        <end position="644"/>
    </location>
</feature>
<evidence type="ECO:0000313" key="8">
    <source>
        <dbReference type="EMBL" id="GHC64199.1"/>
    </source>
</evidence>
<dbReference type="InterPro" id="IPR000515">
    <property type="entry name" value="MetI-like"/>
</dbReference>
<keyword evidence="6" id="KW-0592">Phosphate transport</keyword>
<dbReference type="GO" id="GO:0005315">
    <property type="term" value="F:phosphate transmembrane transporter activity"/>
    <property type="evidence" value="ECO:0007669"/>
    <property type="project" value="InterPro"/>
</dbReference>
<keyword evidence="2 5" id="KW-0812">Transmembrane</keyword>
<dbReference type="Proteomes" id="UP000644507">
    <property type="component" value="Unassembled WGS sequence"/>
</dbReference>
<dbReference type="RefSeq" id="WP_229809574.1">
    <property type="nucleotide sequence ID" value="NZ_BMXI01000017.1"/>
</dbReference>
<evidence type="ECO:0000256" key="1">
    <source>
        <dbReference type="ARBA" id="ARBA00004651"/>
    </source>
</evidence>
<feature type="transmembrane region" description="Helical" evidence="5">
    <location>
        <begin position="32"/>
        <end position="53"/>
    </location>
</feature>
<evidence type="ECO:0000256" key="2">
    <source>
        <dbReference type="ARBA" id="ARBA00022692"/>
    </source>
</evidence>
<evidence type="ECO:0000256" key="5">
    <source>
        <dbReference type="RuleBase" id="RU363032"/>
    </source>
</evidence>
<accession>A0A918TVB5</accession>
<gene>
    <name evidence="8" type="ORF">GCM10007100_34860</name>
</gene>
<comment type="subcellular location">
    <subcellularLocation>
        <location evidence="1 5">Cell membrane</location>
        <topology evidence="1 5">Multi-pass membrane protein</topology>
    </subcellularLocation>
</comment>